<evidence type="ECO:0000256" key="1">
    <source>
        <dbReference type="SAM" id="MobiDB-lite"/>
    </source>
</evidence>
<keyword evidence="3" id="KW-1185">Reference proteome</keyword>
<accession>A0A9P5U998</accession>
<dbReference type="Proteomes" id="UP000772434">
    <property type="component" value="Unassembled WGS sequence"/>
</dbReference>
<name>A0A9P5U998_9AGAR</name>
<gene>
    <name evidence="2" type="ORF">BDP27DRAFT_1362385</name>
</gene>
<dbReference type="OrthoDB" id="433924at2759"/>
<evidence type="ECO:0000313" key="2">
    <source>
        <dbReference type="EMBL" id="KAF9070714.1"/>
    </source>
</evidence>
<evidence type="ECO:0000313" key="3">
    <source>
        <dbReference type="Proteomes" id="UP000772434"/>
    </source>
</evidence>
<comment type="caution">
    <text evidence="2">The sequence shown here is derived from an EMBL/GenBank/DDBJ whole genome shotgun (WGS) entry which is preliminary data.</text>
</comment>
<feature type="region of interest" description="Disordered" evidence="1">
    <location>
        <begin position="1"/>
        <end position="84"/>
    </location>
</feature>
<reference evidence="2" key="1">
    <citation type="submission" date="2020-11" db="EMBL/GenBank/DDBJ databases">
        <authorList>
            <consortium name="DOE Joint Genome Institute"/>
            <person name="Ahrendt S."/>
            <person name="Riley R."/>
            <person name="Andreopoulos W."/>
            <person name="Labutti K."/>
            <person name="Pangilinan J."/>
            <person name="Ruiz-Duenas F.J."/>
            <person name="Barrasa J.M."/>
            <person name="Sanchez-Garcia M."/>
            <person name="Camarero S."/>
            <person name="Miyauchi S."/>
            <person name="Serrano A."/>
            <person name="Linde D."/>
            <person name="Babiker R."/>
            <person name="Drula E."/>
            <person name="Ayuso-Fernandez I."/>
            <person name="Pacheco R."/>
            <person name="Padilla G."/>
            <person name="Ferreira P."/>
            <person name="Barriuso J."/>
            <person name="Kellner H."/>
            <person name="Castanera R."/>
            <person name="Alfaro M."/>
            <person name="Ramirez L."/>
            <person name="Pisabarro A.G."/>
            <person name="Kuo A."/>
            <person name="Tritt A."/>
            <person name="Lipzen A."/>
            <person name="He G."/>
            <person name="Yan M."/>
            <person name="Ng V."/>
            <person name="Cullen D."/>
            <person name="Martin F."/>
            <person name="Rosso M.-N."/>
            <person name="Henrissat B."/>
            <person name="Hibbett D."/>
            <person name="Martinez A.T."/>
            <person name="Grigoriev I.V."/>
        </authorList>
    </citation>
    <scope>NUCLEOTIDE SEQUENCE</scope>
    <source>
        <strain evidence="2">AH 40177</strain>
    </source>
</reference>
<dbReference type="EMBL" id="JADNRY010000038">
    <property type="protein sequence ID" value="KAF9070714.1"/>
    <property type="molecule type" value="Genomic_DNA"/>
</dbReference>
<proteinExistence type="predicted"/>
<sequence>MTATRRQPSIDLPPSFSRRPKGSEVQHLPTQDPRPSSKQVAPAVTPVTKTSSLSDNDVEMMSPQTDFQPPPPVSASSSSSRREAEAIDFIQSAISALPNTRVTSPLVTHNISSLSQQVPSKERALWTGEIVLELPSDDGSPALHTICTEGMLMPIENGRQPALAQGAIPLKVAMSYNKPRLSMRSFYSIDILNSVFAACNPVHEWGWLCSESDEETGKLKKVAQFMLSQKLIASVPVSVESDVVALLLLYPSTFFHDCLPRVFASSLGEITLITALYSWTLKADDRNRAEKTRKPFYDRMAAARSRKDPRLPDAMYQGVKAVEGGPSRFKSAVKQVVRMLELPNQIHEYLRSGPDRSRPFALWPPRDSEIAKGSKIPAKVSDIEAEMLLALLTEYPSTVDKGFLGKEQDLRVIFAHVSSLGLPLGKGNIRDIPGLSRYRQSNDLRFIVYGSSDAVNPRVPNIMDEIWHIGGIVTFTPSALLLDPQGVFQRIQQLEEHEFWVCYILPAVIGMVVSTTYHGKEHIIQKRISCKALDHRRDSEQSRGSPMDVDDEFCEPVRCTCEGFVYEWLLKLVDDESISVVGAPPLPPSDPRPNGTGSVVYRGVVRDGKPRSAADWEKLSASYLSSSSAPFSLPSHSPTSLSFPDLARDHPSSQDPPFNNPFDSWIMELFDNDMRSSSERLEFCLNEFQRLCGNLPREEWEEVLRKEAMKDLGRMQISRGFREDLRRFVVFTGTQDRYIDSDKGGFEWVTPDSFRFHDETDEFDPFDIA</sequence>
<protein>
    <submittedName>
        <fullName evidence="2">Uncharacterized protein</fullName>
    </submittedName>
</protein>
<dbReference type="AlphaFoldDB" id="A0A9P5U998"/>
<organism evidence="2 3">
    <name type="scientific">Rhodocollybia butyracea</name>
    <dbReference type="NCBI Taxonomy" id="206335"/>
    <lineage>
        <taxon>Eukaryota</taxon>
        <taxon>Fungi</taxon>
        <taxon>Dikarya</taxon>
        <taxon>Basidiomycota</taxon>
        <taxon>Agaricomycotina</taxon>
        <taxon>Agaricomycetes</taxon>
        <taxon>Agaricomycetidae</taxon>
        <taxon>Agaricales</taxon>
        <taxon>Marasmiineae</taxon>
        <taxon>Omphalotaceae</taxon>
        <taxon>Rhodocollybia</taxon>
    </lineage>
</organism>
<feature type="region of interest" description="Disordered" evidence="1">
    <location>
        <begin position="582"/>
        <end position="601"/>
    </location>
</feature>